<comment type="caution">
    <text evidence="1">The sequence shown here is derived from an EMBL/GenBank/DDBJ whole genome shotgun (WGS) entry which is preliminary data.</text>
</comment>
<name>A0ACB7ZV68_9AGAM</name>
<accession>A0ACB7ZV68</accession>
<keyword evidence="2" id="KW-1185">Reference proteome</keyword>
<dbReference type="Proteomes" id="UP000790377">
    <property type="component" value="Unassembled WGS sequence"/>
</dbReference>
<evidence type="ECO:0000313" key="2">
    <source>
        <dbReference type="Proteomes" id="UP000790377"/>
    </source>
</evidence>
<evidence type="ECO:0000313" key="1">
    <source>
        <dbReference type="EMBL" id="KAH7904940.1"/>
    </source>
</evidence>
<proteinExistence type="predicted"/>
<sequence length="314" mass="34565">MSLPTAKSGFTDSTDSLDRLIASLTLEESRGDFSANSSVRCPEPSTSVASLPVKVFSRKPVSETIDRKSIKATTATERRPPQKSEDNGKQKQASFVSKAPNSAEIVNIKRVEDKQYIVTSGTKTGVMPEWYEAGHASQGVPGGKVNKITQVVEASASKHPVGRRKRKSVAWVVLGGRQPGVYYSWEDTLAQVSGHRKNNYQGFRSVEEAQRAWDMYNQLNEPNPTLPHNATTSAAGRSRDGANIAWYLRAAERNARWVVVFKGIEPGVYPDWLSCQTHVIGVSRSLYNKFLTRQMAVDAFVDANADGCVETLSR</sequence>
<organism evidence="1 2">
    <name type="scientific">Hygrophoropsis aurantiaca</name>
    <dbReference type="NCBI Taxonomy" id="72124"/>
    <lineage>
        <taxon>Eukaryota</taxon>
        <taxon>Fungi</taxon>
        <taxon>Dikarya</taxon>
        <taxon>Basidiomycota</taxon>
        <taxon>Agaricomycotina</taxon>
        <taxon>Agaricomycetes</taxon>
        <taxon>Agaricomycetidae</taxon>
        <taxon>Boletales</taxon>
        <taxon>Coniophorineae</taxon>
        <taxon>Hygrophoropsidaceae</taxon>
        <taxon>Hygrophoropsis</taxon>
    </lineage>
</organism>
<reference evidence="1" key="1">
    <citation type="journal article" date="2021" name="New Phytol.">
        <title>Evolutionary innovations through gain and loss of genes in the ectomycorrhizal Boletales.</title>
        <authorList>
            <person name="Wu G."/>
            <person name="Miyauchi S."/>
            <person name="Morin E."/>
            <person name="Kuo A."/>
            <person name="Drula E."/>
            <person name="Varga T."/>
            <person name="Kohler A."/>
            <person name="Feng B."/>
            <person name="Cao Y."/>
            <person name="Lipzen A."/>
            <person name="Daum C."/>
            <person name="Hundley H."/>
            <person name="Pangilinan J."/>
            <person name="Johnson J."/>
            <person name="Barry K."/>
            <person name="LaButti K."/>
            <person name="Ng V."/>
            <person name="Ahrendt S."/>
            <person name="Min B."/>
            <person name="Choi I.G."/>
            <person name="Park H."/>
            <person name="Plett J.M."/>
            <person name="Magnuson J."/>
            <person name="Spatafora J.W."/>
            <person name="Nagy L.G."/>
            <person name="Henrissat B."/>
            <person name="Grigoriev I.V."/>
            <person name="Yang Z.L."/>
            <person name="Xu J."/>
            <person name="Martin F.M."/>
        </authorList>
    </citation>
    <scope>NUCLEOTIDE SEQUENCE</scope>
    <source>
        <strain evidence="1">ATCC 28755</strain>
    </source>
</reference>
<dbReference type="EMBL" id="MU268318">
    <property type="protein sequence ID" value="KAH7904940.1"/>
    <property type="molecule type" value="Genomic_DNA"/>
</dbReference>
<gene>
    <name evidence="1" type="ORF">BJ138DRAFT_1118935</name>
</gene>
<protein>
    <submittedName>
        <fullName evidence="1">Uncharacterized protein</fullName>
    </submittedName>
</protein>